<dbReference type="GO" id="GO:0005507">
    <property type="term" value="F:copper ion binding"/>
    <property type="evidence" value="ECO:0007669"/>
    <property type="project" value="InterPro"/>
</dbReference>
<organism evidence="3 4">
    <name type="scientific">Salinisphaera hydrothermalis (strain C41B8)</name>
    <dbReference type="NCBI Taxonomy" id="1304275"/>
    <lineage>
        <taxon>Bacteria</taxon>
        <taxon>Pseudomonadati</taxon>
        <taxon>Pseudomonadota</taxon>
        <taxon>Gammaproteobacteria</taxon>
        <taxon>Salinisphaerales</taxon>
        <taxon>Salinisphaeraceae</taxon>
        <taxon>Salinisphaera</taxon>
    </lineage>
</organism>
<feature type="region of interest" description="Disordered" evidence="1">
    <location>
        <begin position="22"/>
        <end position="50"/>
    </location>
</feature>
<dbReference type="GO" id="GO:0006878">
    <property type="term" value="P:intracellular copper ion homeostasis"/>
    <property type="evidence" value="ECO:0007669"/>
    <property type="project" value="InterPro"/>
</dbReference>
<dbReference type="eggNOG" id="COG3667">
    <property type="taxonomic scope" value="Bacteria"/>
</dbReference>
<dbReference type="Proteomes" id="UP000028302">
    <property type="component" value="Unassembled WGS sequence"/>
</dbReference>
<evidence type="ECO:0000313" key="3">
    <source>
        <dbReference type="EMBL" id="KEZ76653.1"/>
    </source>
</evidence>
<keyword evidence="4" id="KW-1185">Reference proteome</keyword>
<dbReference type="STRING" id="1304275.C41B8_13580"/>
<sequence>MHQILIVGLAFVMASAAAPALADAPPGKANPNSVVPKGAENASSGAPANWAPPIRDNAIHQYSSINRLEYGTGNAPDSYLWEGQGWIGGDINRFWWKTEGEGATTGGSPDSTSFEADYGRAITPFWNALIGARYDIYPGKDRAFGMVKLQGLSPLYIDTEASFYVSQDGVPSFRGEFQYEPLITQRLRLAPRAEINLGARDANYGLGGGLQSTSLGLRLKYQIVREFVPYIGVRWDKKYGDTAKMARADGGTSSSTAFVVGLSAWY</sequence>
<dbReference type="GO" id="GO:0009279">
    <property type="term" value="C:cell outer membrane"/>
    <property type="evidence" value="ECO:0007669"/>
    <property type="project" value="InterPro"/>
</dbReference>
<keyword evidence="2" id="KW-0732">Signal</keyword>
<feature type="signal peptide" evidence="2">
    <location>
        <begin position="1"/>
        <end position="22"/>
    </location>
</feature>
<evidence type="ECO:0000313" key="4">
    <source>
        <dbReference type="Proteomes" id="UP000028302"/>
    </source>
</evidence>
<dbReference type="OrthoDB" id="9778934at2"/>
<evidence type="ECO:0000256" key="2">
    <source>
        <dbReference type="SAM" id="SignalP"/>
    </source>
</evidence>
<dbReference type="EMBL" id="APNK01000024">
    <property type="protein sequence ID" value="KEZ76653.1"/>
    <property type="molecule type" value="Genomic_DNA"/>
</dbReference>
<name>A0A084IIW9_SALHC</name>
<evidence type="ECO:0000256" key="1">
    <source>
        <dbReference type="SAM" id="MobiDB-lite"/>
    </source>
</evidence>
<protein>
    <submittedName>
        <fullName evidence="3">Copper resistance protein CopB</fullName>
    </submittedName>
</protein>
<accession>A0A084IIW9</accession>
<dbReference type="AlphaFoldDB" id="A0A084IIW9"/>
<dbReference type="Pfam" id="PF05275">
    <property type="entry name" value="CopB"/>
    <property type="match status" value="1"/>
</dbReference>
<gene>
    <name evidence="3" type="ORF">C41B8_13580</name>
</gene>
<reference evidence="3 4" key="1">
    <citation type="submission" date="2013-03" db="EMBL/GenBank/DDBJ databases">
        <title>Salinisphaera hydrothermalis C41B8 Genome Sequencing.</title>
        <authorList>
            <person name="Li C."/>
            <person name="Lai Q."/>
            <person name="Shao Z."/>
        </authorList>
    </citation>
    <scope>NUCLEOTIDE SEQUENCE [LARGE SCALE GENOMIC DNA]</scope>
    <source>
        <strain evidence="3 4">C41B8</strain>
    </source>
</reference>
<proteinExistence type="predicted"/>
<dbReference type="InterPro" id="IPR007939">
    <property type="entry name" value="Cu-R_B_prcur"/>
</dbReference>
<comment type="caution">
    <text evidence="3">The sequence shown here is derived from an EMBL/GenBank/DDBJ whole genome shotgun (WGS) entry which is preliminary data.</text>
</comment>
<feature type="chain" id="PRO_5001776649" evidence="2">
    <location>
        <begin position="23"/>
        <end position="266"/>
    </location>
</feature>